<keyword evidence="3" id="KW-1185">Reference proteome</keyword>
<keyword evidence="1" id="KW-0732">Signal</keyword>
<dbReference type="EMBL" id="CATQJA010002664">
    <property type="protein sequence ID" value="CAJ0582345.1"/>
    <property type="molecule type" value="Genomic_DNA"/>
</dbReference>
<evidence type="ECO:0000313" key="2">
    <source>
        <dbReference type="EMBL" id="CAJ0582345.1"/>
    </source>
</evidence>
<accession>A0AA36D9U3</accession>
<dbReference type="AlphaFoldDB" id="A0AA36D9U3"/>
<evidence type="ECO:0000256" key="1">
    <source>
        <dbReference type="SAM" id="SignalP"/>
    </source>
</evidence>
<comment type="caution">
    <text evidence="2">The sequence shown here is derived from an EMBL/GenBank/DDBJ whole genome shotgun (WGS) entry which is preliminary data.</text>
</comment>
<feature type="signal peptide" evidence="1">
    <location>
        <begin position="1"/>
        <end position="18"/>
    </location>
</feature>
<sequence>MRSLVMVLLCSLLAFALAVPFRGEEGLNKRDVQPEWEDLGWAWGKRSDPNMRVRMLRSLQPMKKNPEWHDLGWTWGRK</sequence>
<organism evidence="2 3">
    <name type="scientific">Mesorhabditis spiculigera</name>
    <dbReference type="NCBI Taxonomy" id="96644"/>
    <lineage>
        <taxon>Eukaryota</taxon>
        <taxon>Metazoa</taxon>
        <taxon>Ecdysozoa</taxon>
        <taxon>Nematoda</taxon>
        <taxon>Chromadorea</taxon>
        <taxon>Rhabditida</taxon>
        <taxon>Rhabditina</taxon>
        <taxon>Rhabditomorpha</taxon>
        <taxon>Rhabditoidea</taxon>
        <taxon>Rhabditidae</taxon>
        <taxon>Mesorhabditinae</taxon>
        <taxon>Mesorhabditis</taxon>
    </lineage>
</organism>
<gene>
    <name evidence="2" type="ORF">MSPICULIGERA_LOCUS20481</name>
</gene>
<feature type="chain" id="PRO_5041259140" evidence="1">
    <location>
        <begin position="19"/>
        <end position="78"/>
    </location>
</feature>
<reference evidence="2" key="1">
    <citation type="submission" date="2023-06" db="EMBL/GenBank/DDBJ databases">
        <authorList>
            <person name="Delattre M."/>
        </authorList>
    </citation>
    <scope>NUCLEOTIDE SEQUENCE</scope>
    <source>
        <strain evidence="2">AF72</strain>
    </source>
</reference>
<protein>
    <submittedName>
        <fullName evidence="2">Uncharacterized protein</fullName>
    </submittedName>
</protein>
<dbReference type="Proteomes" id="UP001177023">
    <property type="component" value="Unassembled WGS sequence"/>
</dbReference>
<evidence type="ECO:0000313" key="3">
    <source>
        <dbReference type="Proteomes" id="UP001177023"/>
    </source>
</evidence>
<proteinExistence type="predicted"/>
<name>A0AA36D9U3_9BILA</name>
<feature type="non-terminal residue" evidence="2">
    <location>
        <position position="1"/>
    </location>
</feature>